<accession>A0A0W0F6D7</accession>
<protein>
    <recommendedName>
        <fullName evidence="2">Ubiquitin-like domain-containing protein</fullName>
    </recommendedName>
</protein>
<dbReference type="EMBL" id="LATX01002286">
    <property type="protein sequence ID" value="KTB31852.1"/>
    <property type="molecule type" value="Genomic_DNA"/>
</dbReference>
<dbReference type="PROSITE" id="PS00299">
    <property type="entry name" value="UBIQUITIN_1"/>
    <property type="match status" value="1"/>
</dbReference>
<reference evidence="3 4" key="1">
    <citation type="submission" date="2015-12" db="EMBL/GenBank/DDBJ databases">
        <title>Draft genome sequence of Moniliophthora roreri, the causal agent of frosty pod rot of cacao.</title>
        <authorList>
            <person name="Aime M.C."/>
            <person name="Diaz-Valderrama J.R."/>
            <person name="Kijpornyongpan T."/>
            <person name="Phillips-Mora W."/>
        </authorList>
    </citation>
    <scope>NUCLEOTIDE SEQUENCE [LARGE SCALE GENOMIC DNA]</scope>
    <source>
        <strain evidence="3 4">MCA 2952</strain>
    </source>
</reference>
<sequence length="918" mass="102881">MSRPQASKDRNVVALAPTASRLPSTSELIILRFGERKVVVPRPSGYQCLVDSARRNFELFRTTSVSFKTGQLAISEGSPVEITPEAWHLISSSPEVTILDVVKASAADADALHTEDLEAFRIFVKTLTGKTIFLETASLLETIKFKIDSKEGIPPDQQRLIFAGKQLEEWHTLSKYGIQKDSTLHLILKLGGGKPVIYLISPREREARVQLSLVPQWEFSAVYPVVPIEQACSPSKELSAGADVAYLFWETHTNSEIQMSPPPSPRMEQSPECFIPNQPVLNSANSVVLPIEMIPQYLDKALLALGLHTEARTSFITYWLPSLLKHSHIALRFLPQAVYEPAARLDVSPPPDVTTRIFMLFHGVCAEDLAKWSEAIRRADLDVEMWREIVGIDIARALDKDLFRVLEAGASWTAKLDRCAFAFVSERFQLLDQRTVYGFGAMLMVAAKQESHNARMVRIRYAKGCSSAEIDIESNHPTIWGTKVAGAKVLHVCSGEIKRYFPRFRLAPFVFEANVNGEICVVTPNTWGLVSDVVNAVEIVEEPCEGNDENEKQNEDEMQSKEEQYDSENEDQYAEPKILYRTTARKTLPSTPWGTSMVNRLYSGTRIFVLTVTGLTLEVPVKFSDTIANVKAKVENLDGTPSDQQRLIFAGKQLEDECTLSEYDIQKNSTLHLVVSLRGGKPVIYLLSPCEQEARVQLSLVPQWEFSAIYPVVPIEQACSTSKGQSIEWLVKTRKDGSLTELSTGADVSYLFWEAHTNSEIQMSPPPSPRMEQFSECFIPDQPMLNNANSVVLPIETIPQYLNKALLALGLHTEARTSFITYWLPSLLKHAHVALRFLPQAVYEPAAPLNVSPPPDVTTRIFMLFRGVCAEDVAEWRESVKKADLDVEMWREIVGVDIDKALDKDLFRVLEWGGMEVL</sequence>
<feature type="compositionally biased region" description="Basic and acidic residues" evidence="1">
    <location>
        <begin position="549"/>
        <end position="564"/>
    </location>
</feature>
<evidence type="ECO:0000256" key="1">
    <source>
        <dbReference type="SAM" id="MobiDB-lite"/>
    </source>
</evidence>
<dbReference type="eggNOG" id="KOG0001">
    <property type="taxonomic scope" value="Eukaryota"/>
</dbReference>
<dbReference type="PROSITE" id="PS50053">
    <property type="entry name" value="UBIQUITIN_2"/>
    <property type="match status" value="2"/>
</dbReference>
<name>A0A0W0F6D7_MONRR</name>
<gene>
    <name evidence="3" type="ORF">WG66_15564</name>
</gene>
<feature type="region of interest" description="Disordered" evidence="1">
    <location>
        <begin position="542"/>
        <end position="572"/>
    </location>
</feature>
<dbReference type="InterPro" id="IPR000626">
    <property type="entry name" value="Ubiquitin-like_dom"/>
</dbReference>
<dbReference type="SMART" id="SM00213">
    <property type="entry name" value="UBQ"/>
    <property type="match status" value="2"/>
</dbReference>
<dbReference type="Gene3D" id="3.10.20.90">
    <property type="entry name" value="Phosphatidylinositol 3-kinase Catalytic Subunit, Chain A, domain 1"/>
    <property type="match status" value="2"/>
</dbReference>
<dbReference type="PRINTS" id="PR00348">
    <property type="entry name" value="UBIQUITIN"/>
</dbReference>
<feature type="domain" description="Ubiquitin-like" evidence="2">
    <location>
        <begin position="605"/>
        <end position="680"/>
    </location>
</feature>
<dbReference type="InterPro" id="IPR029071">
    <property type="entry name" value="Ubiquitin-like_domsf"/>
</dbReference>
<dbReference type="Proteomes" id="UP000054988">
    <property type="component" value="Unassembled WGS sequence"/>
</dbReference>
<dbReference type="SUPFAM" id="SSF54236">
    <property type="entry name" value="Ubiquitin-like"/>
    <property type="match status" value="2"/>
</dbReference>
<dbReference type="PANTHER" id="PTHR10666">
    <property type="entry name" value="UBIQUITIN"/>
    <property type="match status" value="1"/>
</dbReference>
<dbReference type="InterPro" id="IPR019956">
    <property type="entry name" value="Ubiquitin_dom"/>
</dbReference>
<organism evidence="3 4">
    <name type="scientific">Moniliophthora roreri</name>
    <name type="common">Frosty pod rot fungus</name>
    <name type="synonym">Monilia roreri</name>
    <dbReference type="NCBI Taxonomy" id="221103"/>
    <lineage>
        <taxon>Eukaryota</taxon>
        <taxon>Fungi</taxon>
        <taxon>Dikarya</taxon>
        <taxon>Basidiomycota</taxon>
        <taxon>Agaricomycotina</taxon>
        <taxon>Agaricomycetes</taxon>
        <taxon>Agaricomycetidae</taxon>
        <taxon>Agaricales</taxon>
        <taxon>Marasmiineae</taxon>
        <taxon>Marasmiaceae</taxon>
        <taxon>Moniliophthora</taxon>
    </lineage>
</organism>
<evidence type="ECO:0000259" key="2">
    <source>
        <dbReference type="PROSITE" id="PS50053"/>
    </source>
</evidence>
<dbReference type="Pfam" id="PF00240">
    <property type="entry name" value="ubiquitin"/>
    <property type="match status" value="2"/>
</dbReference>
<dbReference type="InterPro" id="IPR050158">
    <property type="entry name" value="Ubiquitin_ubiquitin-like"/>
</dbReference>
<dbReference type="InterPro" id="IPR019954">
    <property type="entry name" value="Ubiquitin_CS"/>
</dbReference>
<proteinExistence type="predicted"/>
<evidence type="ECO:0000313" key="4">
    <source>
        <dbReference type="Proteomes" id="UP000054988"/>
    </source>
</evidence>
<feature type="domain" description="Ubiquitin-like" evidence="2">
    <location>
        <begin position="120"/>
        <end position="193"/>
    </location>
</feature>
<evidence type="ECO:0000313" key="3">
    <source>
        <dbReference type="EMBL" id="KTB31852.1"/>
    </source>
</evidence>
<comment type="caution">
    <text evidence="3">The sequence shown here is derived from an EMBL/GenBank/DDBJ whole genome shotgun (WGS) entry which is preliminary data.</text>
</comment>
<dbReference type="FunFam" id="3.10.20.90:FF:000160">
    <property type="entry name" value="Polyubiquitin-C"/>
    <property type="match status" value="2"/>
</dbReference>
<dbReference type="AlphaFoldDB" id="A0A0W0F6D7"/>